<dbReference type="PANTHER" id="PTHR42747">
    <property type="entry name" value="NITRONATE MONOOXYGENASE-RELATED"/>
    <property type="match status" value="1"/>
</dbReference>
<protein>
    <recommendedName>
        <fullName evidence="8">Propionate 3-nitronate monooxygenase</fullName>
    </recommendedName>
</protein>
<evidence type="ECO:0000256" key="5">
    <source>
        <dbReference type="ARBA" id="ARBA00022643"/>
    </source>
</evidence>
<evidence type="ECO:0000256" key="2">
    <source>
        <dbReference type="ARBA" id="ARBA00009881"/>
    </source>
</evidence>
<accession>A0ABW5KKG8</accession>
<dbReference type="CDD" id="cd04730">
    <property type="entry name" value="NPD_like"/>
    <property type="match status" value="1"/>
</dbReference>
<keyword evidence="11" id="KW-1185">Reference proteome</keyword>
<dbReference type="EMBL" id="JBHULR010000015">
    <property type="protein sequence ID" value="MFD2549431.1"/>
    <property type="molecule type" value="Genomic_DNA"/>
</dbReference>
<dbReference type="Pfam" id="PF03060">
    <property type="entry name" value="NMO"/>
    <property type="match status" value="1"/>
</dbReference>
<evidence type="ECO:0000256" key="7">
    <source>
        <dbReference type="ARBA" id="ARBA00023033"/>
    </source>
</evidence>
<keyword evidence="3" id="KW-0216">Detoxification</keyword>
<dbReference type="InterPro" id="IPR004136">
    <property type="entry name" value="NMO"/>
</dbReference>
<dbReference type="GO" id="GO:0016491">
    <property type="term" value="F:oxidoreductase activity"/>
    <property type="evidence" value="ECO:0007669"/>
    <property type="project" value="UniProtKB-KW"/>
</dbReference>
<evidence type="ECO:0000256" key="6">
    <source>
        <dbReference type="ARBA" id="ARBA00023002"/>
    </source>
</evidence>
<comment type="cofactor">
    <cofactor evidence="1">
        <name>FMN</name>
        <dbReference type="ChEBI" id="CHEBI:58210"/>
    </cofactor>
</comment>
<evidence type="ECO:0000256" key="9">
    <source>
        <dbReference type="ARBA" id="ARBA00049401"/>
    </source>
</evidence>
<dbReference type="RefSeq" id="WP_380905748.1">
    <property type="nucleotide sequence ID" value="NZ_JBHUEG010000012.1"/>
</dbReference>
<keyword evidence="5" id="KW-0288">FMN</keyword>
<proteinExistence type="inferred from homology"/>
<keyword evidence="4" id="KW-0285">Flavoprotein</keyword>
<reference evidence="11" key="1">
    <citation type="journal article" date="2019" name="Int. J. Syst. Evol. Microbiol.">
        <title>The Global Catalogue of Microorganisms (GCM) 10K type strain sequencing project: providing services to taxonomists for standard genome sequencing and annotation.</title>
        <authorList>
            <consortium name="The Broad Institute Genomics Platform"/>
            <consortium name="The Broad Institute Genome Sequencing Center for Infectious Disease"/>
            <person name="Wu L."/>
            <person name="Ma J."/>
        </authorList>
    </citation>
    <scope>NUCLEOTIDE SEQUENCE [LARGE SCALE GENOMIC DNA]</scope>
    <source>
        <strain evidence="11">KCTC 42662</strain>
    </source>
</reference>
<keyword evidence="6 10" id="KW-0560">Oxidoreductase</keyword>
<comment type="similarity">
    <text evidence="2">Belongs to the nitronate monooxygenase family. NMO class I subfamily.</text>
</comment>
<evidence type="ECO:0000313" key="11">
    <source>
        <dbReference type="Proteomes" id="UP001597545"/>
    </source>
</evidence>
<organism evidence="10 11">
    <name type="scientific">Sphingobacterium suaedae</name>
    <dbReference type="NCBI Taxonomy" id="1686402"/>
    <lineage>
        <taxon>Bacteria</taxon>
        <taxon>Pseudomonadati</taxon>
        <taxon>Bacteroidota</taxon>
        <taxon>Sphingobacteriia</taxon>
        <taxon>Sphingobacteriales</taxon>
        <taxon>Sphingobacteriaceae</taxon>
        <taxon>Sphingobacterium</taxon>
    </lineage>
</organism>
<name>A0ABW5KKG8_9SPHI</name>
<evidence type="ECO:0000313" key="10">
    <source>
        <dbReference type="EMBL" id="MFD2549431.1"/>
    </source>
</evidence>
<keyword evidence="7" id="KW-0503">Monooxygenase</keyword>
<dbReference type="Proteomes" id="UP001597545">
    <property type="component" value="Unassembled WGS sequence"/>
</dbReference>
<evidence type="ECO:0000256" key="4">
    <source>
        <dbReference type="ARBA" id="ARBA00022630"/>
    </source>
</evidence>
<dbReference type="PANTHER" id="PTHR42747:SF3">
    <property type="entry name" value="NITRONATE MONOOXYGENASE-RELATED"/>
    <property type="match status" value="1"/>
</dbReference>
<dbReference type="SUPFAM" id="SSF51412">
    <property type="entry name" value="Inosine monophosphate dehydrogenase (IMPDH)"/>
    <property type="match status" value="1"/>
</dbReference>
<evidence type="ECO:0000256" key="8">
    <source>
        <dbReference type="ARBA" id="ARBA00031155"/>
    </source>
</evidence>
<gene>
    <name evidence="10" type="ORF">ACFSR5_17415</name>
</gene>
<evidence type="ECO:0000256" key="3">
    <source>
        <dbReference type="ARBA" id="ARBA00022575"/>
    </source>
</evidence>
<comment type="caution">
    <text evidence="10">The sequence shown here is derived from an EMBL/GenBank/DDBJ whole genome shotgun (WGS) entry which is preliminary data.</text>
</comment>
<sequence length="358" mass="38364">MWSDTKLTSMLGIDLPIVQGPFGGKLSSVQLTSVVSNAGGLGSYGCQPFTSAEIVAIGRDIRQQTNKPFNLNLWVNDRGAPLDDFDETAFLEVVHILQPYFKEAGVELPPFPLPQIPTFDQQIDAIFAVKPDVFSFVFGIPSQDILEKCRQLGIRTVGAATTVDEAIAIENAGVDAVVATGFDAGGHRVSFIEAAEDSLVGTFSLIPQIADAVRIPVIAAGGIADLRGVQAAFILGADAVQIGSAFLATAESGTTSLHREKLFSKDARYTTLTKVFTGRLSRGIKNRLTEELKDVQHRLAPYPIQGQILSTLGAYPATAQSNSQLKSFWAGQASPLIHYHTAIELIESIVQGLNNVEP</sequence>
<evidence type="ECO:0000256" key="1">
    <source>
        <dbReference type="ARBA" id="ARBA00001917"/>
    </source>
</evidence>
<dbReference type="InterPro" id="IPR013785">
    <property type="entry name" value="Aldolase_TIM"/>
</dbReference>
<comment type="catalytic activity">
    <reaction evidence="9">
        <text>3 propionate 3-nitronate + 3 O2 + H2O = 3 3-oxopropanoate + 2 nitrate + nitrite + H2O2 + 3 H(+)</text>
        <dbReference type="Rhea" id="RHEA:57332"/>
        <dbReference type="ChEBI" id="CHEBI:15377"/>
        <dbReference type="ChEBI" id="CHEBI:15378"/>
        <dbReference type="ChEBI" id="CHEBI:15379"/>
        <dbReference type="ChEBI" id="CHEBI:16240"/>
        <dbReference type="ChEBI" id="CHEBI:16301"/>
        <dbReference type="ChEBI" id="CHEBI:17632"/>
        <dbReference type="ChEBI" id="CHEBI:33190"/>
        <dbReference type="ChEBI" id="CHEBI:136067"/>
    </reaction>
</comment>
<dbReference type="Gene3D" id="3.20.20.70">
    <property type="entry name" value="Aldolase class I"/>
    <property type="match status" value="1"/>
</dbReference>